<dbReference type="FunFam" id="1.10.240.10:FF:000005">
    <property type="entry name" value="Tryptophan--tRNA ligase"/>
    <property type="match status" value="1"/>
</dbReference>
<evidence type="ECO:0000256" key="3">
    <source>
        <dbReference type="ARBA" id="ARBA00022598"/>
    </source>
</evidence>
<evidence type="ECO:0000313" key="9">
    <source>
        <dbReference type="EMBL" id="EDM62069.1"/>
    </source>
</evidence>
<evidence type="ECO:0000256" key="4">
    <source>
        <dbReference type="ARBA" id="ARBA00022741"/>
    </source>
</evidence>
<proteinExistence type="inferred from homology"/>
<comment type="caution">
    <text evidence="9">The sequence shown here is derived from an EMBL/GenBank/DDBJ whole genome shotgun (WGS) entry which is preliminary data.</text>
</comment>
<keyword evidence="4" id="KW-0547">Nucleotide-binding</keyword>
<dbReference type="AlphaFoldDB" id="A6BJI6"/>
<gene>
    <name evidence="9" type="ORF">DORLON_02481</name>
</gene>
<comment type="catalytic activity">
    <reaction evidence="8">
        <text>tRNA(Trp) + L-tryptophan + ATP = L-tryptophyl-tRNA(Trp) + AMP + diphosphate + H(+)</text>
        <dbReference type="Rhea" id="RHEA:24080"/>
        <dbReference type="Rhea" id="RHEA-COMP:9671"/>
        <dbReference type="Rhea" id="RHEA-COMP:9705"/>
        <dbReference type="ChEBI" id="CHEBI:15378"/>
        <dbReference type="ChEBI" id="CHEBI:30616"/>
        <dbReference type="ChEBI" id="CHEBI:33019"/>
        <dbReference type="ChEBI" id="CHEBI:57912"/>
        <dbReference type="ChEBI" id="CHEBI:78442"/>
        <dbReference type="ChEBI" id="CHEBI:78535"/>
        <dbReference type="ChEBI" id="CHEBI:456215"/>
        <dbReference type="EC" id="6.1.1.2"/>
    </reaction>
</comment>
<evidence type="ECO:0000313" key="10">
    <source>
        <dbReference type="Proteomes" id="UP000004016"/>
    </source>
</evidence>
<keyword evidence="6" id="KW-0648">Protein biosynthesis</keyword>
<comment type="similarity">
    <text evidence="1">Belongs to the class-I aminoacyl-tRNA synthetase family.</text>
</comment>
<dbReference type="Proteomes" id="UP000004016">
    <property type="component" value="Unassembled WGS sequence"/>
</dbReference>
<evidence type="ECO:0000256" key="2">
    <source>
        <dbReference type="ARBA" id="ARBA00013161"/>
    </source>
</evidence>
<keyword evidence="3" id="KW-0436">Ligase</keyword>
<evidence type="ECO:0000256" key="7">
    <source>
        <dbReference type="ARBA" id="ARBA00023146"/>
    </source>
</evidence>
<evidence type="ECO:0000256" key="5">
    <source>
        <dbReference type="ARBA" id="ARBA00022840"/>
    </source>
</evidence>
<dbReference type="GO" id="GO:0005524">
    <property type="term" value="F:ATP binding"/>
    <property type="evidence" value="ECO:0007669"/>
    <property type="project" value="UniProtKB-KW"/>
</dbReference>
<protein>
    <recommendedName>
        <fullName evidence="2">tryptophan--tRNA ligase</fullName>
        <ecNumber evidence="2">6.1.1.2</ecNumber>
    </recommendedName>
</protein>
<reference evidence="9 10" key="1">
    <citation type="submission" date="2007-03" db="EMBL/GenBank/DDBJ databases">
        <authorList>
            <person name="Fulton L."/>
            <person name="Clifton S."/>
            <person name="Fulton B."/>
            <person name="Xu J."/>
            <person name="Minx P."/>
            <person name="Pepin K.H."/>
            <person name="Johnson M."/>
            <person name="Thiruvilangam P."/>
            <person name="Bhonagiri V."/>
            <person name="Nash W.E."/>
            <person name="Mardis E.R."/>
            <person name="Wilson R.K."/>
        </authorList>
    </citation>
    <scope>NUCLEOTIDE SEQUENCE [LARGE SCALE GENOMIC DNA]</scope>
    <source>
        <strain evidence="9 10">DSM 13814</strain>
    </source>
</reference>
<keyword evidence="7 9" id="KW-0030">Aminoacyl-tRNA synthetase</keyword>
<dbReference type="HOGENOM" id="CLU_170006_0_0_9"/>
<dbReference type="GO" id="GO:0006412">
    <property type="term" value="P:translation"/>
    <property type="evidence" value="ECO:0007669"/>
    <property type="project" value="UniProtKB-KW"/>
</dbReference>
<organism evidence="9 10">
    <name type="scientific">Dorea longicatena DSM 13814</name>
    <dbReference type="NCBI Taxonomy" id="411462"/>
    <lineage>
        <taxon>Bacteria</taxon>
        <taxon>Bacillati</taxon>
        <taxon>Bacillota</taxon>
        <taxon>Clostridia</taxon>
        <taxon>Lachnospirales</taxon>
        <taxon>Lachnospiraceae</taxon>
        <taxon>Dorea</taxon>
    </lineage>
</organism>
<accession>A6BJI6</accession>
<evidence type="ECO:0000256" key="1">
    <source>
        <dbReference type="ARBA" id="ARBA00005594"/>
    </source>
</evidence>
<name>A6BJI6_9FIRM</name>
<dbReference type="eggNOG" id="COG0180">
    <property type="taxonomic scope" value="Bacteria"/>
</dbReference>
<evidence type="ECO:0000256" key="6">
    <source>
        <dbReference type="ARBA" id="ARBA00022917"/>
    </source>
</evidence>
<feature type="non-terminal residue" evidence="9">
    <location>
        <position position="1"/>
    </location>
</feature>
<dbReference type="EMBL" id="AAXB02000017">
    <property type="protein sequence ID" value="EDM62069.1"/>
    <property type="molecule type" value="Genomic_DNA"/>
</dbReference>
<dbReference type="EC" id="6.1.1.2" evidence="2"/>
<dbReference type="SUPFAM" id="SSF52374">
    <property type="entry name" value="Nucleotidylyl transferase"/>
    <property type="match status" value="1"/>
</dbReference>
<keyword evidence="5" id="KW-0067">ATP-binding</keyword>
<evidence type="ECO:0000256" key="8">
    <source>
        <dbReference type="ARBA" id="ARBA00049929"/>
    </source>
</evidence>
<dbReference type="GO" id="GO:0004830">
    <property type="term" value="F:tryptophan-tRNA ligase activity"/>
    <property type="evidence" value="ECO:0007669"/>
    <property type="project" value="UniProtKB-EC"/>
</dbReference>
<reference evidence="9 10" key="2">
    <citation type="submission" date="2007-04" db="EMBL/GenBank/DDBJ databases">
        <title>Draft genome sequence of Dorea longicatena (DSM 13814).</title>
        <authorList>
            <person name="Sudarsanam P."/>
            <person name="Ley R."/>
            <person name="Guruge J."/>
            <person name="Turnbaugh P.J."/>
            <person name="Mahowald M."/>
            <person name="Liep D."/>
            <person name="Gordon J."/>
        </authorList>
    </citation>
    <scope>NUCLEOTIDE SEQUENCE [LARGE SCALE GENOMIC DNA]</scope>
    <source>
        <strain evidence="9 10">DSM 13814</strain>
    </source>
</reference>
<dbReference type="Gene3D" id="1.10.240.10">
    <property type="entry name" value="Tyrosyl-Transfer RNA Synthetase"/>
    <property type="match status" value="1"/>
</dbReference>
<sequence length="132" mass="15575">KVMSMFTDPNHLRVEDPGQVEGNPVFIYLDAFCKDEYFEEFWPEYKNLDELKAHYQRGGLGDVKVKKFLNKVLQEELAPIRARRKEWEQKLPEVFEILKEGSRVAEAKAAETLKDVKVAMRINYFDDEDFLN</sequence>